<dbReference type="AlphaFoldDB" id="A0A5N7BKM5"/>
<dbReference type="OrthoDB" id="2534600at2759"/>
<dbReference type="PROSITE" id="PS00463">
    <property type="entry name" value="ZN2_CY6_FUNGAL_1"/>
    <property type="match status" value="1"/>
</dbReference>
<keyword evidence="4" id="KW-0804">Transcription</keyword>
<dbReference type="SUPFAM" id="SSF57701">
    <property type="entry name" value="Zn2/Cys6 DNA-binding domain"/>
    <property type="match status" value="1"/>
</dbReference>
<dbReference type="GO" id="GO:0003677">
    <property type="term" value="F:DNA binding"/>
    <property type="evidence" value="ECO:0007669"/>
    <property type="project" value="UniProtKB-KW"/>
</dbReference>
<dbReference type="Pfam" id="PF00172">
    <property type="entry name" value="Zn_clus"/>
    <property type="match status" value="1"/>
</dbReference>
<evidence type="ECO:0000256" key="1">
    <source>
        <dbReference type="ARBA" id="ARBA00022723"/>
    </source>
</evidence>
<evidence type="ECO:0000259" key="6">
    <source>
        <dbReference type="PROSITE" id="PS50048"/>
    </source>
</evidence>
<keyword evidence="5" id="KW-0539">Nucleus</keyword>
<dbReference type="PROSITE" id="PS50048">
    <property type="entry name" value="ZN2_CY6_FUNGAL_2"/>
    <property type="match status" value="1"/>
</dbReference>
<dbReference type="InterPro" id="IPR052783">
    <property type="entry name" value="Metabolic/Drug-Res_Regulator"/>
</dbReference>
<reference evidence="7 8" key="1">
    <citation type="submission" date="2019-04" db="EMBL/GenBank/DDBJ databases">
        <title>Friends and foes A comparative genomics studyof 23 Aspergillus species from section Flavi.</title>
        <authorList>
            <consortium name="DOE Joint Genome Institute"/>
            <person name="Kjaerbolling I."/>
            <person name="Vesth T."/>
            <person name="Frisvad J.C."/>
            <person name="Nybo J.L."/>
            <person name="Theobald S."/>
            <person name="Kildgaard S."/>
            <person name="Isbrandt T."/>
            <person name="Kuo A."/>
            <person name="Sato A."/>
            <person name="Lyhne E.K."/>
            <person name="Kogle M.E."/>
            <person name="Wiebenga A."/>
            <person name="Kun R.S."/>
            <person name="Lubbers R.J."/>
            <person name="Makela M.R."/>
            <person name="Barry K."/>
            <person name="Chovatia M."/>
            <person name="Clum A."/>
            <person name="Daum C."/>
            <person name="Haridas S."/>
            <person name="He G."/>
            <person name="LaButti K."/>
            <person name="Lipzen A."/>
            <person name="Mondo S."/>
            <person name="Riley R."/>
            <person name="Salamov A."/>
            <person name="Simmons B.A."/>
            <person name="Magnuson J.K."/>
            <person name="Henrissat B."/>
            <person name="Mortensen U.H."/>
            <person name="Larsen T.O."/>
            <person name="Devries R.P."/>
            <person name="Grigoriev I.V."/>
            <person name="Machida M."/>
            <person name="Baker S.E."/>
            <person name="Andersen M.R."/>
        </authorList>
    </citation>
    <scope>NUCLEOTIDE SEQUENCE [LARGE SCALE GENOMIC DNA]</scope>
    <source>
        <strain evidence="7 8">IBT 29228</strain>
    </source>
</reference>
<keyword evidence="3" id="KW-0238">DNA-binding</keyword>
<dbReference type="EMBL" id="ML736163">
    <property type="protein sequence ID" value="KAE8382313.1"/>
    <property type="molecule type" value="Genomic_DNA"/>
</dbReference>
<gene>
    <name evidence="7" type="ORF">BDV26DRAFT_278111</name>
</gene>
<dbReference type="GO" id="GO:0000981">
    <property type="term" value="F:DNA-binding transcription factor activity, RNA polymerase II-specific"/>
    <property type="evidence" value="ECO:0007669"/>
    <property type="project" value="InterPro"/>
</dbReference>
<dbReference type="Gene3D" id="4.10.240.10">
    <property type="entry name" value="Zn(2)-C6 fungal-type DNA-binding domain"/>
    <property type="match status" value="1"/>
</dbReference>
<dbReference type="CDD" id="cd00067">
    <property type="entry name" value="GAL4"/>
    <property type="match status" value="1"/>
</dbReference>
<evidence type="ECO:0000256" key="4">
    <source>
        <dbReference type="ARBA" id="ARBA00023163"/>
    </source>
</evidence>
<feature type="domain" description="Zn(2)-C6 fungal-type" evidence="6">
    <location>
        <begin position="15"/>
        <end position="45"/>
    </location>
</feature>
<dbReference type="CDD" id="cd12148">
    <property type="entry name" value="fungal_TF_MHR"/>
    <property type="match status" value="1"/>
</dbReference>
<dbReference type="GO" id="GO:0045944">
    <property type="term" value="P:positive regulation of transcription by RNA polymerase II"/>
    <property type="evidence" value="ECO:0007669"/>
    <property type="project" value="TreeGrafter"/>
</dbReference>
<accession>A0A5N7BKM5</accession>
<keyword evidence="8" id="KW-1185">Reference proteome</keyword>
<dbReference type="InterPro" id="IPR007219">
    <property type="entry name" value="XnlR_reg_dom"/>
</dbReference>
<keyword evidence="2" id="KW-0805">Transcription regulation</keyword>
<dbReference type="InterPro" id="IPR036864">
    <property type="entry name" value="Zn2-C6_fun-type_DNA-bd_sf"/>
</dbReference>
<dbReference type="InterPro" id="IPR001138">
    <property type="entry name" value="Zn2Cys6_DnaBD"/>
</dbReference>
<dbReference type="GO" id="GO:0006351">
    <property type="term" value="P:DNA-templated transcription"/>
    <property type="evidence" value="ECO:0007669"/>
    <property type="project" value="InterPro"/>
</dbReference>
<dbReference type="PANTHER" id="PTHR47655:SF2">
    <property type="entry name" value="QUINIC ACID UTILIZATION ACTIVATOR"/>
    <property type="match status" value="1"/>
</dbReference>
<evidence type="ECO:0000256" key="5">
    <source>
        <dbReference type="ARBA" id="ARBA00023242"/>
    </source>
</evidence>
<evidence type="ECO:0000313" key="8">
    <source>
        <dbReference type="Proteomes" id="UP000326198"/>
    </source>
</evidence>
<dbReference type="Pfam" id="PF04082">
    <property type="entry name" value="Fungal_trans"/>
    <property type="match status" value="1"/>
</dbReference>
<name>A0A5N7BKM5_9EURO</name>
<proteinExistence type="predicted"/>
<protein>
    <recommendedName>
        <fullName evidence="6">Zn(2)-C6 fungal-type domain-containing protein</fullName>
    </recommendedName>
</protein>
<dbReference type="SMART" id="SM00066">
    <property type="entry name" value="GAL4"/>
    <property type="match status" value="1"/>
</dbReference>
<evidence type="ECO:0000256" key="3">
    <source>
        <dbReference type="ARBA" id="ARBA00023125"/>
    </source>
</evidence>
<dbReference type="PANTHER" id="PTHR47655">
    <property type="entry name" value="QUINIC ACID UTILIZATION ACTIVATOR"/>
    <property type="match status" value="1"/>
</dbReference>
<organism evidence="7 8">
    <name type="scientific">Aspergillus bertholletiae</name>
    <dbReference type="NCBI Taxonomy" id="1226010"/>
    <lineage>
        <taxon>Eukaryota</taxon>
        <taxon>Fungi</taxon>
        <taxon>Dikarya</taxon>
        <taxon>Ascomycota</taxon>
        <taxon>Pezizomycotina</taxon>
        <taxon>Eurotiomycetes</taxon>
        <taxon>Eurotiomycetidae</taxon>
        <taxon>Eurotiales</taxon>
        <taxon>Aspergillaceae</taxon>
        <taxon>Aspergillus</taxon>
        <taxon>Aspergillus subgen. Circumdati</taxon>
    </lineage>
</organism>
<sequence>MPRSLPSKRQRISRACDQCRRRKSKCDGEQPECAICRQAGRRCTYQDNGRRRGLQTGYVKALETVLGVVFQQIPDSETVIQSFLRDPQHQSNFFATEPAEKCTAIWRNSTVAKGEDIYDPLGGDNDDDHRWESCATHSPERITQTPAHVSNVDTDSLLPPPSLNLTASHNILNLPFPDDVSELVDFYFVHVQCWFPILDRRDILRTMHSERSPKDHDAGGPLVLWAIIAYVHIMRECASSERYLEPKYIEASIRVRLMLDFDRLELSHVQTLLILALLNVGYGNLNQAWVLIGQATRVLVTLPKIARKARYTHVFQGCVFLDNIVSALLERTPCLSLKEQSESKSVTEDDLEEWETWTAASDQGSMQRTPQKGPLRVLSMFNLLHELMQLLTQVLHCLPRPEAIQPLAARLREWQSILSTRCPYPPRHSPNPPLLNLHLTSAFVTLCLVAKCNFDDAAITDMTLDSLQSCLNLLDHYIEITGEKKSSPLLYWFFYQAQRCFHTGILASGCGDEDVLQRRLGQLMGWNLEDLGHLLPVPPAFNNAYTSRIPDSTAHGHVTTPVINPTTPTIPTSISSIHRQIPPLSDETANFDALFEEMVASITPMSHDPTFAHNLGFHAGDLVTDFVAELQQPTHD</sequence>
<dbReference type="GO" id="GO:0008270">
    <property type="term" value="F:zinc ion binding"/>
    <property type="evidence" value="ECO:0007669"/>
    <property type="project" value="InterPro"/>
</dbReference>
<evidence type="ECO:0000256" key="2">
    <source>
        <dbReference type="ARBA" id="ARBA00023015"/>
    </source>
</evidence>
<evidence type="ECO:0000313" key="7">
    <source>
        <dbReference type="EMBL" id="KAE8382313.1"/>
    </source>
</evidence>
<dbReference type="Proteomes" id="UP000326198">
    <property type="component" value="Unassembled WGS sequence"/>
</dbReference>
<keyword evidence="1" id="KW-0479">Metal-binding</keyword>